<gene>
    <name evidence="3" type="ORF">COW36_10795</name>
</gene>
<dbReference type="InterPro" id="IPR007484">
    <property type="entry name" value="Peptidase_M28"/>
</dbReference>
<dbReference type="AlphaFoldDB" id="A0A2M7G4U6"/>
<dbReference type="PANTHER" id="PTHR12147">
    <property type="entry name" value="METALLOPEPTIDASE M28 FAMILY MEMBER"/>
    <property type="match status" value="1"/>
</dbReference>
<dbReference type="GO" id="GO:0006508">
    <property type="term" value="P:proteolysis"/>
    <property type="evidence" value="ECO:0007669"/>
    <property type="project" value="InterPro"/>
</dbReference>
<dbReference type="SUPFAM" id="SSF53187">
    <property type="entry name" value="Zn-dependent exopeptidases"/>
    <property type="match status" value="1"/>
</dbReference>
<organism evidence="3 4">
    <name type="scientific">bacterium (Candidatus Blackallbacteria) CG17_big_fil_post_rev_8_21_14_2_50_48_46</name>
    <dbReference type="NCBI Taxonomy" id="2014261"/>
    <lineage>
        <taxon>Bacteria</taxon>
        <taxon>Candidatus Blackallbacteria</taxon>
    </lineage>
</organism>
<sequence>MKSKILLAALSLALLNSCNALVSTPQAAPPLRSFALQRKVSEGIEKRVDLKRMESNLAALTGARQIASNTVIPERGTVQGRAMTRQYLKETLEGLGYTVELDEYRRNGSNVFTRLMAEEPSDEYIVVGAHMDSVRNAGADDNASGSTAVLEAAAVLPQLKGRKVNILFAWFDEEELGLVGSSYLARKFKKQGLKITSVHTIDMLGWDGDGDKAVELARPDGILWDYYQMVNKTHGLNLPLDRTNTGQSDHVSFHDQGYPSLCMSEEWTSEDSTPYYHQRGDQFPTINREFLASGAQLMIAAVGDLSLKVPPPANIQRIPHDRFPAREREFHKSYEEALH</sequence>
<dbReference type="Proteomes" id="UP000231019">
    <property type="component" value="Unassembled WGS sequence"/>
</dbReference>
<dbReference type="PANTHER" id="PTHR12147:SF26">
    <property type="entry name" value="PEPTIDASE M28 DOMAIN-CONTAINING PROTEIN"/>
    <property type="match status" value="1"/>
</dbReference>
<name>A0A2M7G4U6_9BACT</name>
<feature type="domain" description="Peptidase M28" evidence="2">
    <location>
        <begin position="110"/>
        <end position="301"/>
    </location>
</feature>
<proteinExistence type="predicted"/>
<dbReference type="EMBL" id="PFFQ01000032">
    <property type="protein sequence ID" value="PIW16954.1"/>
    <property type="molecule type" value="Genomic_DNA"/>
</dbReference>
<dbReference type="InterPro" id="IPR045175">
    <property type="entry name" value="M28_fam"/>
</dbReference>
<comment type="caution">
    <text evidence="3">The sequence shown here is derived from an EMBL/GenBank/DDBJ whole genome shotgun (WGS) entry which is preliminary data.</text>
</comment>
<keyword evidence="1" id="KW-0732">Signal</keyword>
<evidence type="ECO:0000313" key="4">
    <source>
        <dbReference type="Proteomes" id="UP000231019"/>
    </source>
</evidence>
<accession>A0A2M7G4U6</accession>
<dbReference type="GO" id="GO:0008235">
    <property type="term" value="F:metalloexopeptidase activity"/>
    <property type="evidence" value="ECO:0007669"/>
    <property type="project" value="InterPro"/>
</dbReference>
<evidence type="ECO:0000313" key="3">
    <source>
        <dbReference type="EMBL" id="PIW16954.1"/>
    </source>
</evidence>
<evidence type="ECO:0000256" key="1">
    <source>
        <dbReference type="SAM" id="SignalP"/>
    </source>
</evidence>
<feature type="signal peptide" evidence="1">
    <location>
        <begin position="1"/>
        <end position="22"/>
    </location>
</feature>
<reference evidence="3 4" key="1">
    <citation type="submission" date="2017-09" db="EMBL/GenBank/DDBJ databases">
        <title>Depth-based differentiation of microbial function through sediment-hosted aquifers and enrichment of novel symbionts in the deep terrestrial subsurface.</title>
        <authorList>
            <person name="Probst A.J."/>
            <person name="Ladd B."/>
            <person name="Jarett J.K."/>
            <person name="Geller-Mcgrath D.E."/>
            <person name="Sieber C.M."/>
            <person name="Emerson J.B."/>
            <person name="Anantharaman K."/>
            <person name="Thomas B.C."/>
            <person name="Malmstrom R."/>
            <person name="Stieglmeier M."/>
            <person name="Klingl A."/>
            <person name="Woyke T."/>
            <person name="Ryan C.M."/>
            <person name="Banfield J.F."/>
        </authorList>
    </citation>
    <scope>NUCLEOTIDE SEQUENCE [LARGE SCALE GENOMIC DNA]</scope>
    <source>
        <strain evidence="3">CG17_big_fil_post_rev_8_21_14_2_50_48_46</strain>
    </source>
</reference>
<protein>
    <recommendedName>
        <fullName evidence="2">Peptidase M28 domain-containing protein</fullName>
    </recommendedName>
</protein>
<feature type="chain" id="PRO_5014844260" description="Peptidase M28 domain-containing protein" evidence="1">
    <location>
        <begin position="23"/>
        <end position="339"/>
    </location>
</feature>
<dbReference type="Pfam" id="PF04389">
    <property type="entry name" value="Peptidase_M28"/>
    <property type="match status" value="1"/>
</dbReference>
<evidence type="ECO:0000259" key="2">
    <source>
        <dbReference type="Pfam" id="PF04389"/>
    </source>
</evidence>
<dbReference type="Gene3D" id="3.40.630.10">
    <property type="entry name" value="Zn peptidases"/>
    <property type="match status" value="1"/>
</dbReference>